<name>A0AAU9N318_9ASTR</name>
<keyword evidence="2" id="KW-1185">Reference proteome</keyword>
<accession>A0AAU9N318</accession>
<dbReference type="AlphaFoldDB" id="A0AAU9N318"/>
<evidence type="ECO:0000313" key="2">
    <source>
        <dbReference type="Proteomes" id="UP001157418"/>
    </source>
</evidence>
<dbReference type="Proteomes" id="UP001157418">
    <property type="component" value="Unassembled WGS sequence"/>
</dbReference>
<organism evidence="1 2">
    <name type="scientific">Lactuca virosa</name>
    <dbReference type="NCBI Taxonomy" id="75947"/>
    <lineage>
        <taxon>Eukaryota</taxon>
        <taxon>Viridiplantae</taxon>
        <taxon>Streptophyta</taxon>
        <taxon>Embryophyta</taxon>
        <taxon>Tracheophyta</taxon>
        <taxon>Spermatophyta</taxon>
        <taxon>Magnoliopsida</taxon>
        <taxon>eudicotyledons</taxon>
        <taxon>Gunneridae</taxon>
        <taxon>Pentapetalae</taxon>
        <taxon>asterids</taxon>
        <taxon>campanulids</taxon>
        <taxon>Asterales</taxon>
        <taxon>Asteraceae</taxon>
        <taxon>Cichorioideae</taxon>
        <taxon>Cichorieae</taxon>
        <taxon>Lactucinae</taxon>
        <taxon>Lactuca</taxon>
    </lineage>
</organism>
<evidence type="ECO:0000313" key="1">
    <source>
        <dbReference type="EMBL" id="CAH1433177.1"/>
    </source>
</evidence>
<sequence length="153" mass="17817">MSKQAQRTAHSPIEHQRQSPPIFLIQSKVRILKAINFWFFLLHHLQSSPTGHIFHFNGRYSTTDLALAQWKLIQYLAVYKGFKDYKFHFLPSPCVPKPPVSINKNPNFLPDRTHSSQGGLLEHHGTWGINLLLKDYFPSFTKIYNPDMMLEEV</sequence>
<reference evidence="1 2" key="1">
    <citation type="submission" date="2022-01" db="EMBL/GenBank/DDBJ databases">
        <authorList>
            <person name="Xiong W."/>
            <person name="Schranz E."/>
        </authorList>
    </citation>
    <scope>NUCLEOTIDE SEQUENCE [LARGE SCALE GENOMIC DNA]</scope>
</reference>
<comment type="caution">
    <text evidence="1">The sequence shown here is derived from an EMBL/GenBank/DDBJ whole genome shotgun (WGS) entry which is preliminary data.</text>
</comment>
<proteinExistence type="predicted"/>
<dbReference type="EMBL" id="CAKMRJ010003334">
    <property type="protein sequence ID" value="CAH1433177.1"/>
    <property type="molecule type" value="Genomic_DNA"/>
</dbReference>
<protein>
    <submittedName>
        <fullName evidence="1">Uncharacterized protein</fullName>
    </submittedName>
</protein>
<gene>
    <name evidence="1" type="ORF">LVIROSA_LOCUS19778</name>
</gene>